<dbReference type="CDD" id="cd05466">
    <property type="entry name" value="PBP2_LTTR_substrate"/>
    <property type="match status" value="1"/>
</dbReference>
<dbReference type="PRINTS" id="PR00039">
    <property type="entry name" value="HTHLYSR"/>
</dbReference>
<dbReference type="InterPro" id="IPR005119">
    <property type="entry name" value="LysR_subst-bd"/>
</dbReference>
<evidence type="ECO:0000256" key="2">
    <source>
        <dbReference type="ARBA" id="ARBA00023015"/>
    </source>
</evidence>
<dbReference type="PROSITE" id="PS50931">
    <property type="entry name" value="HTH_LYSR"/>
    <property type="match status" value="1"/>
</dbReference>
<dbReference type="InterPro" id="IPR036388">
    <property type="entry name" value="WH-like_DNA-bd_sf"/>
</dbReference>
<dbReference type="InterPro" id="IPR000847">
    <property type="entry name" value="LysR_HTH_N"/>
</dbReference>
<dbReference type="Pfam" id="PF00126">
    <property type="entry name" value="HTH_1"/>
    <property type="match status" value="1"/>
</dbReference>
<evidence type="ECO:0000313" key="6">
    <source>
        <dbReference type="EMBL" id="MBO1324270.1"/>
    </source>
</evidence>
<evidence type="ECO:0000313" key="7">
    <source>
        <dbReference type="Proteomes" id="UP000664073"/>
    </source>
</evidence>
<evidence type="ECO:0000256" key="3">
    <source>
        <dbReference type="ARBA" id="ARBA00023125"/>
    </source>
</evidence>
<comment type="similarity">
    <text evidence="1">Belongs to the LysR transcriptional regulatory family.</text>
</comment>
<protein>
    <submittedName>
        <fullName evidence="6">LysR family transcriptional regulator</fullName>
    </submittedName>
</protein>
<dbReference type="RefSeq" id="WP_207844903.1">
    <property type="nucleotide sequence ID" value="NZ_JAFVMH010000001.1"/>
</dbReference>
<dbReference type="AlphaFoldDB" id="A0A939HK81"/>
<proteinExistence type="inferred from homology"/>
<dbReference type="Proteomes" id="UP000664073">
    <property type="component" value="Unassembled WGS sequence"/>
</dbReference>
<keyword evidence="2" id="KW-0805">Transcription regulation</keyword>
<dbReference type="GO" id="GO:0003700">
    <property type="term" value="F:DNA-binding transcription factor activity"/>
    <property type="evidence" value="ECO:0007669"/>
    <property type="project" value="InterPro"/>
</dbReference>
<dbReference type="Gene3D" id="3.40.190.10">
    <property type="entry name" value="Periplasmic binding protein-like II"/>
    <property type="match status" value="2"/>
</dbReference>
<dbReference type="InterPro" id="IPR036390">
    <property type="entry name" value="WH_DNA-bd_sf"/>
</dbReference>
<feature type="domain" description="HTH lysR-type" evidence="5">
    <location>
        <begin position="7"/>
        <end position="63"/>
    </location>
</feature>
<comment type="caution">
    <text evidence="6">The sequence shown here is derived from an EMBL/GenBank/DDBJ whole genome shotgun (WGS) entry which is preliminary data.</text>
</comment>
<keyword evidence="7" id="KW-1185">Reference proteome</keyword>
<dbReference type="SUPFAM" id="SSF53850">
    <property type="entry name" value="Periplasmic binding protein-like II"/>
    <property type="match status" value="1"/>
</dbReference>
<evidence type="ECO:0000259" key="5">
    <source>
        <dbReference type="PROSITE" id="PS50931"/>
    </source>
</evidence>
<dbReference type="Pfam" id="PF03466">
    <property type="entry name" value="LysR_substrate"/>
    <property type="match status" value="1"/>
</dbReference>
<keyword evidence="3" id="KW-0238">DNA-binding</keyword>
<dbReference type="Gene3D" id="1.10.10.10">
    <property type="entry name" value="Winged helix-like DNA-binding domain superfamily/Winged helix DNA-binding domain"/>
    <property type="match status" value="1"/>
</dbReference>
<keyword evidence="4" id="KW-0804">Transcription</keyword>
<organism evidence="6 7">
    <name type="scientific">Acetobacter garciniae</name>
    <dbReference type="NCBI Taxonomy" id="2817435"/>
    <lineage>
        <taxon>Bacteria</taxon>
        <taxon>Pseudomonadati</taxon>
        <taxon>Pseudomonadota</taxon>
        <taxon>Alphaproteobacteria</taxon>
        <taxon>Acetobacterales</taxon>
        <taxon>Acetobacteraceae</taxon>
        <taxon>Acetobacter</taxon>
    </lineage>
</organism>
<dbReference type="GO" id="GO:0000976">
    <property type="term" value="F:transcription cis-regulatory region binding"/>
    <property type="evidence" value="ECO:0007669"/>
    <property type="project" value="TreeGrafter"/>
</dbReference>
<sequence length="304" mass="33410">MQLAPADIRALQVFRAVVEHQGFLGAQVALGLSQPAISQHLKSLEERLGAVLCHRGRQGFALTEQGRLVYEESRPLFSALGAFNSAVQHLGHDIRGMVRLGVVDNTITNPDLPVSVALHRFGLIAPDVSLGVKVAAPEELITELSNGHLDIAIMPAFMDNDSIVFIPMILEYHALFCGKTHPLYQRADEPGLTRDDVAAHPFVVRRYASSQDLSEFPNARATAAASNMEAQAILILSGRYIGFLPEHYAQIWSRQDELRCLGQSQWRQISRFGIAVRRSDRQSAAQKILIRELLCACTGTPDAA</sequence>
<accession>A0A939HK81</accession>
<evidence type="ECO:0000256" key="1">
    <source>
        <dbReference type="ARBA" id="ARBA00009437"/>
    </source>
</evidence>
<gene>
    <name evidence="6" type="ORF">J2D77_03730</name>
</gene>
<name>A0A939HK81_9PROT</name>
<dbReference type="EMBL" id="JAFVMH010000001">
    <property type="protein sequence ID" value="MBO1324270.1"/>
    <property type="molecule type" value="Genomic_DNA"/>
</dbReference>
<evidence type="ECO:0000256" key="4">
    <source>
        <dbReference type="ARBA" id="ARBA00023163"/>
    </source>
</evidence>
<dbReference type="PANTHER" id="PTHR30126">
    <property type="entry name" value="HTH-TYPE TRANSCRIPTIONAL REGULATOR"/>
    <property type="match status" value="1"/>
</dbReference>
<dbReference type="SUPFAM" id="SSF46785">
    <property type="entry name" value="Winged helix' DNA-binding domain"/>
    <property type="match status" value="1"/>
</dbReference>
<dbReference type="PANTHER" id="PTHR30126:SF98">
    <property type="entry name" value="HTH-TYPE TRANSCRIPTIONAL ACTIVATOR BAUR"/>
    <property type="match status" value="1"/>
</dbReference>
<reference evidence="6" key="1">
    <citation type="submission" date="2021-03" db="EMBL/GenBank/DDBJ databases">
        <title>The complete genome sequence of Acetobacter sp. TBRC 12339.</title>
        <authorList>
            <person name="Charoenyingcharoen P."/>
            <person name="Yukphan P."/>
        </authorList>
    </citation>
    <scope>NUCLEOTIDE SEQUENCE</scope>
    <source>
        <strain evidence="6">TBRC 12339</strain>
    </source>
</reference>